<dbReference type="Gene3D" id="1.10.1330.10">
    <property type="entry name" value="Dockerin domain"/>
    <property type="match status" value="1"/>
</dbReference>
<dbReference type="Pfam" id="PF00932">
    <property type="entry name" value="LTD"/>
    <property type="match status" value="2"/>
</dbReference>
<sequence length="1421" mass="153148">MPRRPSPAAPKNDNSRHGRRLQYETLEDRLALTVEISEFLAGNDSGLEDAAGHRHDWIELTNTGASPQNISGWSLTDDQLNLTKWQIPSTPETTSLAPGESLLVFASGASGEVGVVNGELHASFQLSMEPGYLGLVRADGTTVEDAYDLYPQQVADVSYGLGVGTSATTTETLITAGSSATGDGSPAKFRRFTGPNASVDDHWTEIDYVASSGDGWTNATSGLGYGYGSPWQDSTVSLGGEIAGYVRMPFTVDNAAQLTSLNLELRVDNGYIVYLNGREVQRERLPTMFKIGNDWLDANNGQGGLNSRENLSDSTITGSPAVIDLTAWLDTIEEGENVLAIYAANHTSDQGDYLVHAELTAGRAVGPVADSFMVTPTPGLENGAGYLGVIEDTLFSHDRGFYDSPFLLEITTAEPGTTIRYTTDGTRPTLSNGSTYSAGSPILVNPATLSYADAGVVTIRAAAFKEGYFPTNVDTQSYIFLDDVLDQDGAGLPDYSDWGYAGPDWDIDQSIVSSVGPENLKDDLKSIPTMSLVMDWEEMFGNGSNEGIYTEDSRWRNKSDERQASLEYFTADGAEEFQIDSVVEIQGHSSTNRWRSDKLSLQVKFKQPYDTKLESDTLFGNAVNAGESPANDFDTLILDAQYNYTFAVNNTSVQGPYATYVHDQVVADLSNLAGVPAAHGRWVHLYINGVYWGIYNAHERPSDSFAEEYFGGDKDDYLVVKGFEGRDLLHGGTQDKYLQDDGGLASQEAYQELIDQVDDNLASLGQYQEVAALLDIDDFVDYIIIHYYAGNYDWGELNWLASYNSVDPEGRWRFHSWDQEHAFPNDQNAPAGDGRNQDYDHTSQVANDFGEHEFGPTGIHHKLMASEEYRLRFSDRVEELMRNDGLLTPANAQAVWQARVDEISGAINGEAARWGDNRSPDKDGDDWATNAQYTSDHFFFANGPYQSRTDTVIGIFNNTFSPGSDDDEVGKTDWLVNLDAPDFNQFGGEVSGPFGLTMSNPNGGGTIYYTLDGSDPRTPGGGVSPTATIYTGAAVSLAETTQVRARVRDTAQSGTSNDWSAEVAKTFTISQSGLRIVELMYNPAAAGDLEYIELLNTGDYPVDLSGVQITDFSSGGYTFAAQMLEPGERIVVAQDVAAFKSHYPGVANVAATAFSGSLSNSGETVTLRDANNNVLQSFTYSDVAPWPTSPDGGGYSLEYIGPFDADAADPTQVAGDPYDNAANWRASLLEGGSPGTDGSASTLPGDFDSNGAVEQADYDVWRSTYGSTSDLRADGNNDGRVDAADYSIWRDNLGAVAAPIIAAVSVPAPAPQPAAEQPTASAADSAFAEESNETKLAVAFASATEHAESASNASRSAIDQSLAAAARPDNPLLLYSLRRSGGMDGDLDESEPLTGEQLAARDEAYNTLEGKPLESWRPPAV</sequence>
<evidence type="ECO:0000259" key="2">
    <source>
        <dbReference type="PROSITE" id="PS51841"/>
    </source>
</evidence>
<feature type="domain" description="LTD" evidence="2">
    <location>
        <begin position="28"/>
        <end position="229"/>
    </location>
</feature>
<organism evidence="3 4">
    <name type="scientific">Posidoniimonas corsicana</name>
    <dbReference type="NCBI Taxonomy" id="1938618"/>
    <lineage>
        <taxon>Bacteria</taxon>
        <taxon>Pseudomonadati</taxon>
        <taxon>Planctomycetota</taxon>
        <taxon>Planctomycetia</taxon>
        <taxon>Pirellulales</taxon>
        <taxon>Lacipirellulaceae</taxon>
        <taxon>Posidoniimonas</taxon>
    </lineage>
</organism>
<dbReference type="Gene3D" id="2.60.120.260">
    <property type="entry name" value="Galactose-binding domain-like"/>
    <property type="match status" value="1"/>
</dbReference>
<evidence type="ECO:0000313" key="3">
    <source>
        <dbReference type="EMBL" id="TWT35288.1"/>
    </source>
</evidence>
<dbReference type="InterPro" id="IPR026876">
    <property type="entry name" value="Fn3_assoc_repeat"/>
</dbReference>
<name>A0A5C5V9R3_9BACT</name>
<dbReference type="Pfam" id="PF13287">
    <property type="entry name" value="Fn3_assoc"/>
    <property type="match status" value="1"/>
</dbReference>
<dbReference type="PROSITE" id="PS51841">
    <property type="entry name" value="LTD"/>
    <property type="match status" value="2"/>
</dbReference>
<dbReference type="Gene3D" id="2.60.40.1260">
    <property type="entry name" value="Lamin Tail domain"/>
    <property type="match status" value="2"/>
</dbReference>
<reference evidence="3 4" key="1">
    <citation type="submission" date="2019-02" db="EMBL/GenBank/DDBJ databases">
        <title>Deep-cultivation of Planctomycetes and their phenomic and genomic characterization uncovers novel biology.</title>
        <authorList>
            <person name="Wiegand S."/>
            <person name="Jogler M."/>
            <person name="Boedeker C."/>
            <person name="Pinto D."/>
            <person name="Vollmers J."/>
            <person name="Rivas-Marin E."/>
            <person name="Kohn T."/>
            <person name="Peeters S.H."/>
            <person name="Heuer A."/>
            <person name="Rast P."/>
            <person name="Oberbeckmann S."/>
            <person name="Bunk B."/>
            <person name="Jeske O."/>
            <person name="Meyerdierks A."/>
            <person name="Storesund J.E."/>
            <person name="Kallscheuer N."/>
            <person name="Luecker S."/>
            <person name="Lage O.M."/>
            <person name="Pohl T."/>
            <person name="Merkel B.J."/>
            <person name="Hornburger P."/>
            <person name="Mueller R.-W."/>
            <person name="Bruemmer F."/>
            <person name="Labrenz M."/>
            <person name="Spormann A.M."/>
            <person name="Op Den Camp H."/>
            <person name="Overmann J."/>
            <person name="Amann R."/>
            <person name="Jetten M.S.M."/>
            <person name="Mascher T."/>
            <person name="Medema M.H."/>
            <person name="Devos D.P."/>
            <person name="Kaster A.-K."/>
            <person name="Ovreas L."/>
            <person name="Rohde M."/>
            <person name="Galperin M.Y."/>
            <person name="Jogler C."/>
        </authorList>
    </citation>
    <scope>NUCLEOTIDE SEQUENCE [LARGE SCALE GENOMIC DNA]</scope>
    <source>
        <strain evidence="3 4">KOR34</strain>
    </source>
</reference>
<dbReference type="InterPro" id="IPR036415">
    <property type="entry name" value="Lamin_tail_dom_sf"/>
</dbReference>
<dbReference type="InterPro" id="IPR018247">
    <property type="entry name" value="EF_Hand_1_Ca_BS"/>
</dbReference>
<gene>
    <name evidence="3" type="ORF">KOR34_01760</name>
</gene>
<keyword evidence="4" id="KW-1185">Reference proteome</keyword>
<dbReference type="RefSeq" id="WP_197531022.1">
    <property type="nucleotide sequence ID" value="NZ_SIHJ01000001.1"/>
</dbReference>
<feature type="region of interest" description="Disordered" evidence="1">
    <location>
        <begin position="1377"/>
        <end position="1396"/>
    </location>
</feature>
<dbReference type="InterPro" id="IPR059177">
    <property type="entry name" value="GH29D-like_dom"/>
</dbReference>
<feature type="region of interest" description="Disordered" evidence="1">
    <location>
        <begin position="1230"/>
        <end position="1251"/>
    </location>
</feature>
<evidence type="ECO:0000313" key="4">
    <source>
        <dbReference type="Proteomes" id="UP000316714"/>
    </source>
</evidence>
<dbReference type="SUPFAM" id="SSF74853">
    <property type="entry name" value="Lamin A/C globular tail domain"/>
    <property type="match status" value="2"/>
</dbReference>
<dbReference type="Pfam" id="PF08757">
    <property type="entry name" value="CotH"/>
    <property type="match status" value="1"/>
</dbReference>
<dbReference type="Proteomes" id="UP000316714">
    <property type="component" value="Unassembled WGS sequence"/>
</dbReference>
<accession>A0A5C5V9R3</accession>
<evidence type="ECO:0000256" key="1">
    <source>
        <dbReference type="SAM" id="MobiDB-lite"/>
    </source>
</evidence>
<dbReference type="Pfam" id="PF13290">
    <property type="entry name" value="CHB_HEX_C_1"/>
    <property type="match status" value="1"/>
</dbReference>
<proteinExistence type="predicted"/>
<protein>
    <submittedName>
        <fullName evidence="3">CotH protein</fullName>
    </submittedName>
</protein>
<dbReference type="InterPro" id="IPR014867">
    <property type="entry name" value="Spore_coat_CotH_CotH2/3/7"/>
</dbReference>
<dbReference type="InterPro" id="IPR001322">
    <property type="entry name" value="Lamin_tail_dom"/>
</dbReference>
<dbReference type="EMBL" id="SIHJ01000001">
    <property type="protein sequence ID" value="TWT35288.1"/>
    <property type="molecule type" value="Genomic_DNA"/>
</dbReference>
<dbReference type="GO" id="GO:0000272">
    <property type="term" value="P:polysaccharide catabolic process"/>
    <property type="evidence" value="ECO:0007669"/>
    <property type="project" value="InterPro"/>
</dbReference>
<comment type="caution">
    <text evidence="3">The sequence shown here is derived from an EMBL/GenBank/DDBJ whole genome shotgun (WGS) entry which is preliminary data.</text>
</comment>
<dbReference type="InterPro" id="IPR036439">
    <property type="entry name" value="Dockerin_dom_sf"/>
</dbReference>
<feature type="domain" description="LTD" evidence="2">
    <location>
        <begin position="1063"/>
        <end position="1182"/>
    </location>
</feature>
<dbReference type="PROSITE" id="PS00018">
    <property type="entry name" value="EF_HAND_1"/>
    <property type="match status" value="1"/>
</dbReference>